<comment type="subcellular location">
    <subcellularLocation>
        <location evidence="1">Cell membrane</location>
    </subcellularLocation>
</comment>
<comment type="similarity">
    <text evidence="5">Belongs to the methyl-accepting chemotaxis (MCP) protein family.</text>
</comment>
<evidence type="ECO:0000256" key="1">
    <source>
        <dbReference type="ARBA" id="ARBA00004236"/>
    </source>
</evidence>
<dbReference type="PROSITE" id="PS50885">
    <property type="entry name" value="HAMP"/>
    <property type="match status" value="1"/>
</dbReference>
<dbReference type="PANTHER" id="PTHR32089">
    <property type="entry name" value="METHYL-ACCEPTING CHEMOTAXIS PROTEIN MCPB"/>
    <property type="match status" value="1"/>
</dbReference>
<dbReference type="Pfam" id="PF00015">
    <property type="entry name" value="MCPsignal"/>
    <property type="match status" value="1"/>
</dbReference>
<protein>
    <submittedName>
        <fullName evidence="10">HAMP domain-containing protein</fullName>
    </submittedName>
</protein>
<comment type="caution">
    <text evidence="10">The sequence shown here is derived from an EMBL/GenBank/DDBJ whole genome shotgun (WGS) entry which is preliminary data.</text>
</comment>
<proteinExistence type="inferred from homology"/>
<dbReference type="SMART" id="SM00283">
    <property type="entry name" value="MA"/>
    <property type="match status" value="1"/>
</dbReference>
<keyword evidence="7" id="KW-0812">Transmembrane</keyword>
<dbReference type="CDD" id="cd11386">
    <property type="entry name" value="MCP_signal"/>
    <property type="match status" value="1"/>
</dbReference>
<dbReference type="SUPFAM" id="SSF103190">
    <property type="entry name" value="Sensory domain-like"/>
    <property type="match status" value="1"/>
</dbReference>
<organism evidence="10 11">
    <name type="scientific">Paenibacillus pinisoli</name>
    <dbReference type="NCBI Taxonomy" id="1276110"/>
    <lineage>
        <taxon>Bacteria</taxon>
        <taxon>Bacillati</taxon>
        <taxon>Bacillota</taxon>
        <taxon>Bacilli</taxon>
        <taxon>Bacillales</taxon>
        <taxon>Paenibacillaceae</taxon>
        <taxon>Paenibacillus</taxon>
    </lineage>
</organism>
<dbReference type="CDD" id="cd06225">
    <property type="entry name" value="HAMP"/>
    <property type="match status" value="1"/>
</dbReference>
<dbReference type="InterPro" id="IPR004089">
    <property type="entry name" value="MCPsignal_dom"/>
</dbReference>
<dbReference type="SMART" id="SM00304">
    <property type="entry name" value="HAMP"/>
    <property type="match status" value="1"/>
</dbReference>
<evidence type="ECO:0000256" key="7">
    <source>
        <dbReference type="SAM" id="Phobius"/>
    </source>
</evidence>
<dbReference type="RefSeq" id="WP_120109014.1">
    <property type="nucleotide sequence ID" value="NZ_QXQB01000002.1"/>
</dbReference>
<dbReference type="AlphaFoldDB" id="A0A3A6PD95"/>
<evidence type="ECO:0000313" key="10">
    <source>
        <dbReference type="EMBL" id="RJX39492.1"/>
    </source>
</evidence>
<keyword evidence="7" id="KW-1133">Transmembrane helix</keyword>
<evidence type="ECO:0000259" key="8">
    <source>
        <dbReference type="PROSITE" id="PS50111"/>
    </source>
</evidence>
<dbReference type="Proteomes" id="UP000267798">
    <property type="component" value="Unassembled WGS sequence"/>
</dbReference>
<dbReference type="PANTHER" id="PTHR32089:SF112">
    <property type="entry name" value="LYSOZYME-LIKE PROTEIN-RELATED"/>
    <property type="match status" value="1"/>
</dbReference>
<sequence>MNRLLTRMVLFFSCLIIAAVAVLGITIYRSSMSLVENSLGAQAQTVAESAASLIDKERYAELSVEAGETPYYQELRAQMNALRETNGLKYLYTLARGEENGEAYYYYMVDGAPEDVAEDDFSPIGTREENGYEGMIQAFAESRSVVGELTNDDEYGATITAYVPLTDSAGKLLGIMGADFDATNVYALMSQNTKTTLWVALAIVIAGIALVVALASYLTKPLNQLTNQVAKVREGDMTVDIAIRRKDEIGNLAHTFQQLVSNTRSVIRSMRDKSERLLSASEDVSQHARSTTEASRHIAESIQEASGGAHIQVNRAADMTRAVEGMTRSMLRITESASIVSDVAQETKEHSDRGHALIRQTMAEMEAIGEAAEAMLAATKELESQSDEIGEITTMMSDIADQTNLLALNAAIEAAHAGENGRGFAVVAEQVRKLAAQSQAFAVQIAELISKTQEQTARLTAGMAGNADKVHAGLASVREAGQTFSSIVKGLGEVHAQLLEVSSASQEVSAESEEVAASVEEMEQISRQAAQHFEGIASSSNTQIVSMDEVSASAESLRRMSDELTSLNKRFIV</sequence>
<name>A0A3A6PD95_9BACL</name>
<accession>A0A3A6PD95</accession>
<feature type="domain" description="HAMP" evidence="9">
    <location>
        <begin position="216"/>
        <end position="268"/>
    </location>
</feature>
<keyword evidence="4 6" id="KW-0807">Transducer</keyword>
<evidence type="ECO:0000259" key="9">
    <source>
        <dbReference type="PROSITE" id="PS50885"/>
    </source>
</evidence>
<gene>
    <name evidence="10" type="ORF">D3P09_08685</name>
</gene>
<dbReference type="EMBL" id="QXQB01000002">
    <property type="protein sequence ID" value="RJX39492.1"/>
    <property type="molecule type" value="Genomic_DNA"/>
</dbReference>
<evidence type="ECO:0000256" key="6">
    <source>
        <dbReference type="PROSITE-ProRule" id="PRU00284"/>
    </source>
</evidence>
<keyword evidence="3 7" id="KW-0472">Membrane</keyword>
<dbReference type="GO" id="GO:0005886">
    <property type="term" value="C:plasma membrane"/>
    <property type="evidence" value="ECO:0007669"/>
    <property type="project" value="UniProtKB-SubCell"/>
</dbReference>
<dbReference type="InterPro" id="IPR003660">
    <property type="entry name" value="HAMP_dom"/>
</dbReference>
<evidence type="ECO:0000256" key="4">
    <source>
        <dbReference type="ARBA" id="ARBA00023224"/>
    </source>
</evidence>
<keyword evidence="11" id="KW-1185">Reference proteome</keyword>
<evidence type="ECO:0000256" key="5">
    <source>
        <dbReference type="ARBA" id="ARBA00029447"/>
    </source>
</evidence>
<dbReference type="GO" id="GO:0007165">
    <property type="term" value="P:signal transduction"/>
    <property type="evidence" value="ECO:0007669"/>
    <property type="project" value="UniProtKB-KW"/>
</dbReference>
<feature type="domain" description="Methyl-accepting transducer" evidence="8">
    <location>
        <begin position="287"/>
        <end position="523"/>
    </location>
</feature>
<dbReference type="SUPFAM" id="SSF58104">
    <property type="entry name" value="Methyl-accepting chemotaxis protein (MCP) signaling domain"/>
    <property type="match status" value="1"/>
</dbReference>
<dbReference type="Gene3D" id="1.10.287.950">
    <property type="entry name" value="Methyl-accepting chemotaxis protein"/>
    <property type="match status" value="1"/>
</dbReference>
<evidence type="ECO:0000256" key="3">
    <source>
        <dbReference type="ARBA" id="ARBA00023136"/>
    </source>
</evidence>
<feature type="transmembrane region" description="Helical" evidence="7">
    <location>
        <begin position="197"/>
        <end position="218"/>
    </location>
</feature>
<dbReference type="Pfam" id="PF00672">
    <property type="entry name" value="HAMP"/>
    <property type="match status" value="1"/>
</dbReference>
<dbReference type="PROSITE" id="PS50111">
    <property type="entry name" value="CHEMOTAXIS_TRANSDUC_2"/>
    <property type="match status" value="1"/>
</dbReference>
<dbReference type="InterPro" id="IPR029151">
    <property type="entry name" value="Sensor-like_sf"/>
</dbReference>
<evidence type="ECO:0000313" key="11">
    <source>
        <dbReference type="Proteomes" id="UP000267798"/>
    </source>
</evidence>
<dbReference type="OrthoDB" id="369835at2"/>
<reference evidence="10 11" key="1">
    <citation type="submission" date="2018-09" db="EMBL/GenBank/DDBJ databases">
        <title>Paenibacillus aracenensis nov. sp. isolated from a cave in southern Spain.</title>
        <authorList>
            <person name="Jurado V."/>
            <person name="Gutierrez-Patricio S."/>
            <person name="Gonzalez-Pimentel J.L."/>
            <person name="Miller A.Z."/>
            <person name="Laiz L."/>
            <person name="Saiz-Jimenez C."/>
        </authorList>
    </citation>
    <scope>NUCLEOTIDE SEQUENCE [LARGE SCALE GENOMIC DNA]</scope>
    <source>
        <strain evidence="10 11">JCM 19203</strain>
    </source>
</reference>
<dbReference type="Gene3D" id="6.10.340.10">
    <property type="match status" value="1"/>
</dbReference>
<keyword evidence="2" id="KW-1003">Cell membrane</keyword>
<evidence type="ECO:0000256" key="2">
    <source>
        <dbReference type="ARBA" id="ARBA00022475"/>
    </source>
</evidence>